<accession>A0ABN8LKK7</accession>
<feature type="domain" description="HMG box" evidence="8">
    <location>
        <begin position="973"/>
        <end position="1041"/>
    </location>
</feature>
<feature type="region of interest" description="Disordered" evidence="7">
    <location>
        <begin position="777"/>
        <end position="972"/>
    </location>
</feature>
<comment type="subcellular location">
    <subcellularLocation>
        <location evidence="1">Nucleus</location>
    </subcellularLocation>
</comment>
<feature type="compositionally biased region" description="Acidic residues" evidence="7">
    <location>
        <begin position="777"/>
        <end position="787"/>
    </location>
</feature>
<evidence type="ECO:0000256" key="7">
    <source>
        <dbReference type="SAM" id="MobiDB-lite"/>
    </source>
</evidence>
<dbReference type="PROSITE" id="PS50082">
    <property type="entry name" value="WD_REPEATS_2"/>
    <property type="match status" value="2"/>
</dbReference>
<reference evidence="9 10" key="1">
    <citation type="submission" date="2022-05" db="EMBL/GenBank/DDBJ databases">
        <authorList>
            <consortium name="Genoscope - CEA"/>
            <person name="William W."/>
        </authorList>
    </citation>
    <scope>NUCLEOTIDE SEQUENCE [LARGE SCALE GENOMIC DNA]</scope>
</reference>
<keyword evidence="6" id="KW-0238">DNA-binding</keyword>
<dbReference type="InterPro" id="IPR055339">
    <property type="entry name" value="HMG-box_WDHD1"/>
</dbReference>
<feature type="compositionally biased region" description="Acidic residues" evidence="7">
    <location>
        <begin position="818"/>
        <end position="840"/>
    </location>
</feature>
<feature type="repeat" description="WD" evidence="5">
    <location>
        <begin position="100"/>
        <end position="141"/>
    </location>
</feature>
<feature type="repeat" description="WD" evidence="5">
    <location>
        <begin position="194"/>
        <end position="235"/>
    </location>
</feature>
<feature type="DNA-binding region" description="HMG box" evidence="6">
    <location>
        <begin position="973"/>
        <end position="1041"/>
    </location>
</feature>
<feature type="compositionally biased region" description="Polar residues" evidence="7">
    <location>
        <begin position="794"/>
        <end position="810"/>
    </location>
</feature>
<dbReference type="InterPro" id="IPR001680">
    <property type="entry name" value="WD40_rpt"/>
</dbReference>
<sequence length="1081" mass="120141">MPADRKPMRFAHSEGHTDVCYDEKGDYLLTCGSDGDVRIYKDFDDSDPESVRGSPDGILTRFTAPVNHICFDHSGTLLAAGSSDFNVKVVTVADGSQKILKGHAAPVLSVTIDPKNQYLASSSCDGTVKIWKLEDQTSVTSLSILPKVNDARISRTLCRLAWQPGSGKYVAVPVDKAVKVYERESWKNVFNLEKDGHSELVSIVSWSPCGNFIASASINGEIFIWKMSSQTVIERINHESGQTICGLAWNPKGNKELAYTDNQGQFGVCENVVPKDELKTFKPPTSLDDKMDDILLATAIDGDSDDEQLIVGKKKQKSKSNAWIDEEADDDDEDDEFKDIRKLKAALATPLDFGDGDNDMDVDTGSEVSAAQAPKKEVVHTPFVPVLQPAFQPSSTPTHLMHRFMVWNSVGIVRCHTEDEISSIEVEFHDTSTHHPLHLTNHLNHSMAALSSTALLLACKAQDDLPSKLVCLHFGSWDNSKEWTVEMPGEESIQAVAIGSSFAAVATNKRFLRIFTIGGVQRHIFSIAGPVVCMSGYKDQLMFAYHKENPLPGEQALAVKFLDLKQNLITEERVTLSEKAMLSWLGFSDVGTPVTVDSVGVVRVLSRSFGTAIWSPVCITKSNMKNKSDNYWVVGLDEKSQQIRCIYCKGSTYPPTLPRPVLVLLPLQLPLCEMATEKGQLEEAYVRSNILLGAADEEDSDGYHEASSRIKTAQIQGIMKLFALACKSDREFRAAELCELLPDAHSVSLAIKYAARSRRMNLAKRLDDLARQKAALEADEESDDEYQQADWPVRQSSRIAPSRGQSQSSPMAPRQVEQDEEEEEEMDENEVDDEMEEDESQISSNQERKGLARLDSRDLGSKQQKPKPPMKSARPSPTPMTSFSSSQGRSNPFRVGSQEKKTSGKSFFDSVEEEKKSLLMNKNKISPESKVNQRKRKGKQTTLMKTPPGKEKPHAEADKSPTEKEQLEKKKSTAKKVNGFNLWFSDNKAVLTEDNTELSSGDLVKLAMRTWKALSDEEKAEWNEKAKETSVDQEQGEKKRKRDKSDEENEDITNTLNQAKKAKEINNSASKLAGFAYSKKD</sequence>
<dbReference type="InterPro" id="IPR036322">
    <property type="entry name" value="WD40_repeat_dom_sf"/>
</dbReference>
<dbReference type="Pfam" id="PF24817">
    <property type="entry name" value="WD40_WDHD1_1st"/>
    <property type="match status" value="1"/>
</dbReference>
<dbReference type="Pfam" id="PF20946">
    <property type="entry name" value="Ctf4_C"/>
    <property type="match status" value="1"/>
</dbReference>
<gene>
    <name evidence="9" type="ORF">PEVE_00025295</name>
</gene>
<dbReference type="EMBL" id="CALNXI010000034">
    <property type="protein sequence ID" value="CAH3016081.1"/>
    <property type="molecule type" value="Genomic_DNA"/>
</dbReference>
<dbReference type="Gene3D" id="2.130.10.10">
    <property type="entry name" value="YVTN repeat-like/Quinoprotein amine dehydrogenase"/>
    <property type="match status" value="2"/>
</dbReference>
<evidence type="ECO:0000256" key="6">
    <source>
        <dbReference type="PROSITE-ProRule" id="PRU00267"/>
    </source>
</evidence>
<dbReference type="PANTHER" id="PTHR19932">
    <property type="entry name" value="WD REPEAT AND HMG-BOX DNA BINDING PROTEIN"/>
    <property type="match status" value="1"/>
</dbReference>
<name>A0ABN8LKK7_9CNID</name>
<feature type="region of interest" description="Disordered" evidence="7">
    <location>
        <begin position="1015"/>
        <end position="1067"/>
    </location>
</feature>
<dbReference type="Pfam" id="PF12341">
    <property type="entry name" value="Mcl1_mid"/>
    <property type="match status" value="1"/>
</dbReference>
<evidence type="ECO:0000313" key="9">
    <source>
        <dbReference type="EMBL" id="CAH3016081.1"/>
    </source>
</evidence>
<comment type="caution">
    <text evidence="9">The sequence shown here is derived from an EMBL/GenBank/DDBJ whole genome shotgun (WGS) entry which is preliminary data.</text>
</comment>
<evidence type="ECO:0000256" key="1">
    <source>
        <dbReference type="ARBA" id="ARBA00004123"/>
    </source>
</evidence>
<keyword evidence="10" id="KW-1185">Reference proteome</keyword>
<dbReference type="InterPro" id="IPR015943">
    <property type="entry name" value="WD40/YVTN_repeat-like_dom_sf"/>
</dbReference>
<keyword evidence="3" id="KW-0677">Repeat</keyword>
<evidence type="ECO:0000313" key="10">
    <source>
        <dbReference type="Proteomes" id="UP001159427"/>
    </source>
</evidence>
<evidence type="ECO:0000256" key="3">
    <source>
        <dbReference type="ARBA" id="ARBA00022737"/>
    </source>
</evidence>
<protein>
    <recommendedName>
        <fullName evidence="8">HMG box domain-containing protein</fullName>
    </recommendedName>
</protein>
<dbReference type="SUPFAM" id="SSF50978">
    <property type="entry name" value="WD40 repeat-like"/>
    <property type="match status" value="1"/>
</dbReference>
<dbReference type="SUPFAM" id="SSF47095">
    <property type="entry name" value="HMG-box"/>
    <property type="match status" value="1"/>
</dbReference>
<dbReference type="InterPro" id="IPR057646">
    <property type="entry name" value="WD40_WDHD1_1st"/>
</dbReference>
<organism evidence="9 10">
    <name type="scientific">Porites evermanni</name>
    <dbReference type="NCBI Taxonomy" id="104178"/>
    <lineage>
        <taxon>Eukaryota</taxon>
        <taxon>Metazoa</taxon>
        <taxon>Cnidaria</taxon>
        <taxon>Anthozoa</taxon>
        <taxon>Hexacorallia</taxon>
        <taxon>Scleractinia</taxon>
        <taxon>Fungiina</taxon>
        <taxon>Poritidae</taxon>
        <taxon>Porites</taxon>
    </lineage>
</organism>
<evidence type="ECO:0000256" key="2">
    <source>
        <dbReference type="ARBA" id="ARBA00022574"/>
    </source>
</evidence>
<keyword evidence="4 6" id="KW-0539">Nucleus</keyword>
<dbReference type="InterPro" id="IPR009071">
    <property type="entry name" value="HMG_box_dom"/>
</dbReference>
<dbReference type="PROSITE" id="PS50118">
    <property type="entry name" value="HMG_BOX_2"/>
    <property type="match status" value="1"/>
</dbReference>
<feature type="compositionally biased region" description="Basic and acidic residues" evidence="7">
    <location>
        <begin position="1015"/>
        <end position="1030"/>
    </location>
</feature>
<dbReference type="InterPro" id="IPR036910">
    <property type="entry name" value="HMG_box_dom_sf"/>
</dbReference>
<evidence type="ECO:0000259" key="8">
    <source>
        <dbReference type="PROSITE" id="PS50118"/>
    </source>
</evidence>
<dbReference type="CDD" id="cd21993">
    <property type="entry name" value="HMG-box_WDHD1"/>
    <property type="match status" value="1"/>
</dbReference>
<feature type="compositionally biased region" description="Basic and acidic residues" evidence="7">
    <location>
        <begin position="846"/>
        <end position="860"/>
    </location>
</feature>
<dbReference type="Pfam" id="PF00400">
    <property type="entry name" value="WD40"/>
    <property type="match status" value="1"/>
</dbReference>
<dbReference type="Gene3D" id="1.10.30.10">
    <property type="entry name" value="High mobility group box domain"/>
    <property type="match status" value="1"/>
</dbReference>
<dbReference type="PROSITE" id="PS50294">
    <property type="entry name" value="WD_REPEATS_REGION"/>
    <property type="match status" value="2"/>
</dbReference>
<dbReference type="InterPro" id="IPR048591">
    <property type="entry name" value="WDHD1/CFT4_hel"/>
</dbReference>
<dbReference type="Pfam" id="PF00505">
    <property type="entry name" value="HMG_box"/>
    <property type="match status" value="1"/>
</dbReference>
<proteinExistence type="predicted"/>
<feature type="compositionally biased region" description="Basic and acidic residues" evidence="7">
    <location>
        <begin position="948"/>
        <end position="971"/>
    </location>
</feature>
<dbReference type="SMART" id="SM00398">
    <property type="entry name" value="HMG"/>
    <property type="match status" value="1"/>
</dbReference>
<dbReference type="PANTHER" id="PTHR19932:SF10">
    <property type="entry name" value="WD REPEAT AND HMG-BOX DNA-BINDING PROTEIN 1"/>
    <property type="match status" value="1"/>
</dbReference>
<evidence type="ECO:0000256" key="5">
    <source>
        <dbReference type="PROSITE-ProRule" id="PRU00221"/>
    </source>
</evidence>
<dbReference type="SMART" id="SM00320">
    <property type="entry name" value="WD40"/>
    <property type="match status" value="5"/>
</dbReference>
<dbReference type="InterPro" id="IPR022100">
    <property type="entry name" value="WDHD1/CFT4_beta-prop_2nd"/>
</dbReference>
<dbReference type="Proteomes" id="UP001159427">
    <property type="component" value="Unassembled WGS sequence"/>
</dbReference>
<keyword evidence="2 5" id="KW-0853">WD repeat</keyword>
<evidence type="ECO:0000256" key="4">
    <source>
        <dbReference type="ARBA" id="ARBA00023242"/>
    </source>
</evidence>